<dbReference type="InterPro" id="IPR036514">
    <property type="entry name" value="SGNH_hydro_sf"/>
</dbReference>
<keyword evidence="1" id="KW-0378">Hydrolase</keyword>
<feature type="signal peptide" evidence="2">
    <location>
        <begin position="1"/>
        <end position="20"/>
    </location>
</feature>
<accession>A0A4Q1C0U1</accession>
<dbReference type="SUPFAM" id="SSF52266">
    <property type="entry name" value="SGNH hydrolase"/>
    <property type="match status" value="1"/>
</dbReference>
<dbReference type="EMBL" id="SDHY01000002">
    <property type="protein sequence ID" value="RXK50664.1"/>
    <property type="molecule type" value="Genomic_DNA"/>
</dbReference>
<keyword evidence="2" id="KW-0732">Signal</keyword>
<dbReference type="Gene3D" id="3.40.50.1110">
    <property type="entry name" value="SGNH hydrolase"/>
    <property type="match status" value="1"/>
</dbReference>
<evidence type="ECO:0000259" key="3">
    <source>
        <dbReference type="Pfam" id="PF03629"/>
    </source>
</evidence>
<proteinExistence type="predicted"/>
<feature type="domain" description="Sialate O-acetylesterase" evidence="3">
    <location>
        <begin position="26"/>
        <end position="250"/>
    </location>
</feature>
<evidence type="ECO:0000256" key="2">
    <source>
        <dbReference type="SAM" id="SignalP"/>
    </source>
</evidence>
<sequence length="253" mass="28316">MKYFLSLLLSLLSISLWSQTKIDPNFHIYILIGQSNMAGRGEMIEPFASEQHERVQMLNAQNKFVQAKHPMHFDKPSIVGVGPGLRFGIEMAEHRPDIKIGLIPCAVGGTSINSWKIQGYDEATKTHPLDDAIQRIMAAKPFGVIKGIIWHQGESDSSPQARIDYIPKLQALIRLLRELIQQPNLPFVAGELGYFNSNYQEFNQILTVLNSPNHHTALVSAQGLEAKADNIHFNSSSANILGKRYAEAMLRFP</sequence>
<comment type="caution">
    <text evidence="4">The sequence shown here is derived from an EMBL/GenBank/DDBJ whole genome shotgun (WGS) entry which is preliminary data.</text>
</comment>
<dbReference type="GO" id="GO:0016788">
    <property type="term" value="F:hydrolase activity, acting on ester bonds"/>
    <property type="evidence" value="ECO:0007669"/>
    <property type="project" value="UniProtKB-ARBA"/>
</dbReference>
<dbReference type="Pfam" id="PF03629">
    <property type="entry name" value="SASA"/>
    <property type="match status" value="1"/>
</dbReference>
<keyword evidence="5" id="KW-1185">Reference proteome</keyword>
<dbReference type="InterPro" id="IPR005181">
    <property type="entry name" value="SASA"/>
</dbReference>
<dbReference type="Proteomes" id="UP000289455">
    <property type="component" value="Unassembled WGS sequence"/>
</dbReference>
<dbReference type="InterPro" id="IPR052940">
    <property type="entry name" value="Carb_Esterase_6"/>
</dbReference>
<organism evidence="4 5">
    <name type="scientific">Aquirufa rosea</name>
    <dbReference type="NCBI Taxonomy" id="2509241"/>
    <lineage>
        <taxon>Bacteria</taxon>
        <taxon>Pseudomonadati</taxon>
        <taxon>Bacteroidota</taxon>
        <taxon>Cytophagia</taxon>
        <taxon>Cytophagales</taxon>
        <taxon>Flectobacillaceae</taxon>
        <taxon>Aquirufa</taxon>
    </lineage>
</organism>
<reference evidence="4 5" key="1">
    <citation type="submission" date="2019-01" db="EMBL/GenBank/DDBJ databases">
        <title>Cytophagaceae bacterium strain CAR-16.</title>
        <authorList>
            <person name="Chen W.-M."/>
        </authorList>
    </citation>
    <scope>NUCLEOTIDE SEQUENCE [LARGE SCALE GENOMIC DNA]</scope>
    <source>
        <strain evidence="4 5">CAR-16</strain>
    </source>
</reference>
<dbReference type="AlphaFoldDB" id="A0A4Q1C0U1"/>
<gene>
    <name evidence="4" type="ORF">ESB04_03160</name>
</gene>
<evidence type="ECO:0000313" key="4">
    <source>
        <dbReference type="EMBL" id="RXK50664.1"/>
    </source>
</evidence>
<evidence type="ECO:0000256" key="1">
    <source>
        <dbReference type="ARBA" id="ARBA00022801"/>
    </source>
</evidence>
<evidence type="ECO:0000313" key="5">
    <source>
        <dbReference type="Proteomes" id="UP000289455"/>
    </source>
</evidence>
<protein>
    <submittedName>
        <fullName evidence="4">Sialate O-acetylesterase</fullName>
    </submittedName>
</protein>
<dbReference type="PANTHER" id="PTHR31988:SF19">
    <property type="entry name" value="9-O-ACETYL-N-ACETYLNEURAMINIC ACID DEACETYLASE-RELATED"/>
    <property type="match status" value="1"/>
</dbReference>
<dbReference type="PANTHER" id="PTHR31988">
    <property type="entry name" value="ESTERASE, PUTATIVE (DUF303)-RELATED"/>
    <property type="match status" value="1"/>
</dbReference>
<dbReference type="OrthoDB" id="9795554at2"/>
<name>A0A4Q1C0U1_9BACT</name>
<dbReference type="RefSeq" id="WP_129026203.1">
    <property type="nucleotide sequence ID" value="NZ_SDHY01000002.1"/>
</dbReference>
<feature type="chain" id="PRO_5020974146" evidence="2">
    <location>
        <begin position="21"/>
        <end position="253"/>
    </location>
</feature>